<dbReference type="EMBL" id="KQ976751">
    <property type="protein sequence ID" value="KYN08606.1"/>
    <property type="molecule type" value="Genomic_DNA"/>
</dbReference>
<accession>A0A151IQV7</accession>
<protein>
    <submittedName>
        <fullName evidence="2">NADH-ubiquinone oxidoreductase chain 5</fullName>
    </submittedName>
</protein>
<gene>
    <name evidence="2" type="ORF">ALC62_00409</name>
</gene>
<feature type="transmembrane region" description="Helical" evidence="1">
    <location>
        <begin position="115"/>
        <end position="132"/>
    </location>
</feature>
<feature type="non-terminal residue" evidence="2">
    <location>
        <position position="1"/>
    </location>
</feature>
<keyword evidence="2" id="KW-0830">Ubiquinone</keyword>
<feature type="transmembrane region" description="Helical" evidence="1">
    <location>
        <begin position="43"/>
        <end position="66"/>
    </location>
</feature>
<evidence type="ECO:0000256" key="1">
    <source>
        <dbReference type="SAM" id="Phobius"/>
    </source>
</evidence>
<evidence type="ECO:0000313" key="3">
    <source>
        <dbReference type="Proteomes" id="UP000078542"/>
    </source>
</evidence>
<feature type="transmembrane region" description="Helical" evidence="1">
    <location>
        <begin position="12"/>
        <end position="36"/>
    </location>
</feature>
<dbReference type="AlphaFoldDB" id="A0A151IQV7"/>
<dbReference type="STRING" id="456900.A0A151IQV7"/>
<dbReference type="Proteomes" id="UP000078542">
    <property type="component" value="Unassembled WGS sequence"/>
</dbReference>
<keyword evidence="1" id="KW-1133">Transmembrane helix</keyword>
<sequence>LRIMIGWNGLRLISYCLVIYYQSFSSYNSAIVTVLYNPAPTPVSALVHSSTLVTVGIYAGIIIHSIKDMQDIRLLGNLNEFIPFTIIRLIISNVALIGIHLYMDFIEKILKKKKIFFIIILLFLRIIIVSVIN</sequence>
<organism evidence="2 3">
    <name type="scientific">Cyphomyrmex costatus</name>
    <dbReference type="NCBI Taxonomy" id="456900"/>
    <lineage>
        <taxon>Eukaryota</taxon>
        <taxon>Metazoa</taxon>
        <taxon>Ecdysozoa</taxon>
        <taxon>Arthropoda</taxon>
        <taxon>Hexapoda</taxon>
        <taxon>Insecta</taxon>
        <taxon>Pterygota</taxon>
        <taxon>Neoptera</taxon>
        <taxon>Endopterygota</taxon>
        <taxon>Hymenoptera</taxon>
        <taxon>Apocrita</taxon>
        <taxon>Aculeata</taxon>
        <taxon>Formicoidea</taxon>
        <taxon>Formicidae</taxon>
        <taxon>Myrmicinae</taxon>
        <taxon>Cyphomyrmex</taxon>
    </lineage>
</organism>
<keyword evidence="3" id="KW-1185">Reference proteome</keyword>
<feature type="transmembrane region" description="Helical" evidence="1">
    <location>
        <begin position="81"/>
        <end position="103"/>
    </location>
</feature>
<evidence type="ECO:0000313" key="2">
    <source>
        <dbReference type="EMBL" id="KYN08606.1"/>
    </source>
</evidence>
<reference evidence="2 3" key="1">
    <citation type="submission" date="2016-03" db="EMBL/GenBank/DDBJ databases">
        <title>Cyphomyrmex costatus WGS genome.</title>
        <authorList>
            <person name="Nygaard S."/>
            <person name="Hu H."/>
            <person name="Boomsma J."/>
            <person name="Zhang G."/>
        </authorList>
    </citation>
    <scope>NUCLEOTIDE SEQUENCE [LARGE SCALE GENOMIC DNA]</scope>
    <source>
        <strain evidence="2">MS0001</strain>
        <tissue evidence="2">Whole body</tissue>
    </source>
</reference>
<proteinExistence type="predicted"/>
<keyword evidence="1" id="KW-0472">Membrane</keyword>
<name>A0A151IQV7_9HYME</name>
<keyword evidence="1" id="KW-0812">Transmembrane</keyword>